<feature type="domain" description="Alpha-carbonic anhydrase" evidence="2">
    <location>
        <begin position="1"/>
        <end position="253"/>
    </location>
</feature>
<gene>
    <name evidence="3" type="ORF">CSKR_100863</name>
</gene>
<reference evidence="3 4" key="2">
    <citation type="journal article" date="2021" name="Genomics">
        <title>High-quality reference genome for Clonorchis sinensis.</title>
        <authorList>
            <person name="Young N.D."/>
            <person name="Stroehlein A.J."/>
            <person name="Kinkar L."/>
            <person name="Wang T."/>
            <person name="Sohn W.M."/>
            <person name="Chang B.C.H."/>
            <person name="Kaur P."/>
            <person name="Weisz D."/>
            <person name="Dudchenko O."/>
            <person name="Aiden E.L."/>
            <person name="Korhonen P.K."/>
            <person name="Gasser R.B."/>
        </authorList>
    </citation>
    <scope>NUCLEOTIDE SEQUENCE [LARGE SCALE GENOMIC DNA]</scope>
    <source>
        <strain evidence="3">Cs-k2</strain>
    </source>
</reference>
<dbReference type="OrthoDB" id="429145at2759"/>
<dbReference type="Proteomes" id="UP000286415">
    <property type="component" value="Unassembled WGS sequence"/>
</dbReference>
<dbReference type="CDD" id="cd00326">
    <property type="entry name" value="alpha_CA"/>
    <property type="match status" value="1"/>
</dbReference>
<comment type="caution">
    <text evidence="3">The sequence shown here is derived from an EMBL/GenBank/DDBJ whole genome shotgun (WGS) entry which is preliminary data.</text>
</comment>
<dbReference type="PROSITE" id="PS51144">
    <property type="entry name" value="ALPHA_CA_2"/>
    <property type="match status" value="1"/>
</dbReference>
<dbReference type="Pfam" id="PF00194">
    <property type="entry name" value="Carb_anhydrase"/>
    <property type="match status" value="1"/>
</dbReference>
<dbReference type="InterPro" id="IPR001148">
    <property type="entry name" value="CA_dom"/>
</dbReference>
<evidence type="ECO:0000256" key="1">
    <source>
        <dbReference type="ARBA" id="ARBA00010718"/>
    </source>
</evidence>
<accession>A0A8T1M4I5</accession>
<dbReference type="PANTHER" id="PTHR18952:SF268">
    <property type="entry name" value="AGAP013402-PA"/>
    <property type="match status" value="1"/>
</dbReference>
<protein>
    <submittedName>
        <fullName evidence="3">Carbonic anhydrase 2</fullName>
    </submittedName>
</protein>
<dbReference type="PANTHER" id="PTHR18952">
    <property type="entry name" value="CARBONIC ANHYDRASE"/>
    <property type="match status" value="1"/>
</dbReference>
<dbReference type="SMART" id="SM01057">
    <property type="entry name" value="Carb_anhydrase"/>
    <property type="match status" value="1"/>
</dbReference>
<sequence length="255" mass="28169">MAFDYGEEHGPHTWVLQFPDAGGKQQSPINLITSNMTEDPKLGPLTLLDSGISKQNVIMKAHNFEVATEGTAVLKGGPLKSEYKLVQFHFHWGSGNTWGSEHLVNGVSSPSEVHCVFFKEGYGSIFDAMKHPDGLAVLGSFLQLGNDGNPTFERLLNNLVGLKAGEKKSVNPVIKLSEFLPRNLSKYYTYPGSLTTPPCSECVTWIILDEPILISQNQLDRLRKVHEGCSTCGRTDNYRPICPIGKRRICCSFPC</sequence>
<dbReference type="Gene3D" id="3.10.200.10">
    <property type="entry name" value="Alpha carbonic anhydrase"/>
    <property type="match status" value="1"/>
</dbReference>
<evidence type="ECO:0000259" key="2">
    <source>
        <dbReference type="PROSITE" id="PS51144"/>
    </source>
</evidence>
<dbReference type="GO" id="GO:0008270">
    <property type="term" value="F:zinc ion binding"/>
    <property type="evidence" value="ECO:0007669"/>
    <property type="project" value="InterPro"/>
</dbReference>
<comment type="similarity">
    <text evidence="1">Belongs to the alpha-carbonic anhydrase family.</text>
</comment>
<dbReference type="GO" id="GO:0004089">
    <property type="term" value="F:carbonate dehydratase activity"/>
    <property type="evidence" value="ECO:0007669"/>
    <property type="project" value="InterPro"/>
</dbReference>
<evidence type="ECO:0000313" key="3">
    <source>
        <dbReference type="EMBL" id="KAG5443889.1"/>
    </source>
</evidence>
<organism evidence="3 4">
    <name type="scientific">Clonorchis sinensis</name>
    <name type="common">Chinese liver fluke</name>
    <dbReference type="NCBI Taxonomy" id="79923"/>
    <lineage>
        <taxon>Eukaryota</taxon>
        <taxon>Metazoa</taxon>
        <taxon>Spiralia</taxon>
        <taxon>Lophotrochozoa</taxon>
        <taxon>Platyhelminthes</taxon>
        <taxon>Trematoda</taxon>
        <taxon>Digenea</taxon>
        <taxon>Opisthorchiida</taxon>
        <taxon>Opisthorchiata</taxon>
        <taxon>Opisthorchiidae</taxon>
        <taxon>Clonorchis</taxon>
    </lineage>
</organism>
<dbReference type="InterPro" id="IPR023561">
    <property type="entry name" value="Carbonic_anhydrase_a-class"/>
</dbReference>
<reference evidence="3 4" key="1">
    <citation type="journal article" date="2018" name="Biotechnol. Adv.">
        <title>Improved genomic resources and new bioinformatic workflow for the carcinogenic parasite Clonorchis sinensis: Biotechnological implications.</title>
        <authorList>
            <person name="Wang D."/>
            <person name="Korhonen P.K."/>
            <person name="Gasser R.B."/>
            <person name="Young N.D."/>
        </authorList>
    </citation>
    <scope>NUCLEOTIDE SEQUENCE [LARGE SCALE GENOMIC DNA]</scope>
    <source>
        <strain evidence="3">Cs-k2</strain>
    </source>
</reference>
<keyword evidence="4" id="KW-1185">Reference proteome</keyword>
<dbReference type="InterPro" id="IPR036398">
    <property type="entry name" value="CA_dom_sf"/>
</dbReference>
<dbReference type="EMBL" id="NIRI02000056">
    <property type="protein sequence ID" value="KAG5443889.1"/>
    <property type="molecule type" value="Genomic_DNA"/>
</dbReference>
<name>A0A8T1M4I5_CLOSI</name>
<evidence type="ECO:0000313" key="4">
    <source>
        <dbReference type="Proteomes" id="UP000286415"/>
    </source>
</evidence>
<proteinExistence type="inferred from homology"/>
<dbReference type="AlphaFoldDB" id="A0A8T1M4I5"/>
<dbReference type="SUPFAM" id="SSF51069">
    <property type="entry name" value="Carbonic anhydrase"/>
    <property type="match status" value="1"/>
</dbReference>